<dbReference type="InterPro" id="IPR003439">
    <property type="entry name" value="ABC_transporter-like_ATP-bd"/>
</dbReference>
<protein>
    <submittedName>
        <fullName evidence="6">ABC-F family ATP-binding cassette domain-containing protein</fullName>
    </submittedName>
</protein>
<dbReference type="InterPro" id="IPR037118">
    <property type="entry name" value="Val-tRNA_synth_C_sf"/>
</dbReference>
<gene>
    <name evidence="6" type="ORF">PZE19_06380</name>
</gene>
<dbReference type="InterPro" id="IPR051309">
    <property type="entry name" value="ABCF_ATPase"/>
</dbReference>
<dbReference type="Gene3D" id="1.10.287.380">
    <property type="entry name" value="Valyl-tRNA synthetase, C-terminal domain"/>
    <property type="match status" value="1"/>
</dbReference>
<dbReference type="Pfam" id="PF16326">
    <property type="entry name" value="ABC_tran_CTD"/>
    <property type="match status" value="1"/>
</dbReference>
<evidence type="ECO:0000313" key="6">
    <source>
        <dbReference type="EMBL" id="MDG3003386.1"/>
    </source>
</evidence>
<keyword evidence="1" id="KW-0547">Nucleotide-binding</keyword>
<comment type="caution">
    <text evidence="6">The sequence shown here is derived from an EMBL/GenBank/DDBJ whole genome shotgun (WGS) entry which is preliminary data.</text>
</comment>
<dbReference type="SUPFAM" id="SSF52540">
    <property type="entry name" value="P-loop containing nucleoside triphosphate hydrolases"/>
    <property type="match status" value="2"/>
</dbReference>
<dbReference type="EMBL" id="JARRAG010000001">
    <property type="protein sequence ID" value="MDG3003386.1"/>
    <property type="molecule type" value="Genomic_DNA"/>
</dbReference>
<evidence type="ECO:0000313" key="7">
    <source>
        <dbReference type="Proteomes" id="UP001216907"/>
    </source>
</evidence>
<feature type="coiled-coil region" evidence="3">
    <location>
        <begin position="87"/>
        <end position="121"/>
    </location>
</feature>
<evidence type="ECO:0000256" key="1">
    <source>
        <dbReference type="ARBA" id="ARBA00022741"/>
    </source>
</evidence>
<reference evidence="6 7" key="1">
    <citation type="submission" date="2023-03" db="EMBL/GenBank/DDBJ databases">
        <title>Paludisphaera mucosa sp. nov. a novel planctomycete from northern fen.</title>
        <authorList>
            <person name="Ivanova A."/>
        </authorList>
    </citation>
    <scope>NUCLEOTIDE SEQUENCE [LARGE SCALE GENOMIC DNA]</scope>
    <source>
        <strain evidence="6 7">Pla2</strain>
    </source>
</reference>
<dbReference type="Gene3D" id="3.40.50.300">
    <property type="entry name" value="P-loop containing nucleotide triphosphate hydrolases"/>
    <property type="match status" value="2"/>
</dbReference>
<dbReference type="InterPro" id="IPR017871">
    <property type="entry name" value="ABC_transporter-like_CS"/>
</dbReference>
<evidence type="ECO:0000256" key="3">
    <source>
        <dbReference type="SAM" id="Coils"/>
    </source>
</evidence>
<proteinExistence type="predicted"/>
<dbReference type="InterPro" id="IPR003593">
    <property type="entry name" value="AAA+_ATPase"/>
</dbReference>
<sequence length="639" mass="71663">MILISAQGLGRQYAGDPIFTDLAFEVRAGERIGLVGPNGAGKTTLMKLLDRTEQPEYGQVHTRAGVRVSLLRQQPDFAPDQTLMDVARQGLASLLDLQRELEEAAQEMAEAEDEADRQRAGLRYDQIHEQIIHQDAYDVDYRVEEILSGLGFVAADHDRPALTFSGGQQSRLMLAKLLLESPDLMLLDEPSNHLDIETTEWLENYLSRQPVAMIVVSHDRYFLDKIVTKIWELNEGTLESYPGNYTQYWNLRAERAKVLERQAERFEEKTEKLEAYIRKYGAGQRAKQAHDRERKLDKLQAEKVETIRDIVGPVMKFEEVDRSGDIVIQARELSKAYDKPLFSGLNLSVERGQCVGVIGPNGAGKTTLLKTLIGRELPDSGEVKLGHRVSVGYHDQGLQSLDYDTTVIRAVWPEDDTDWVEGDVRSLLARFGLTGDQAFRKVGKLSGGEKAKAALARLCATGANLLVMDEPTNHLDIWSCDALERSIRDFEGTVLVVSHDRYFLNKVADRILVVADGKVKVIEGDYEAYQALMQRGKEAEKAKPAAAAPPPPPTPRPAPAAANGKSKNKKKFSYRPAVELEKEIAQTEAEVADLEDKLGQPATWRDPGTAVRVQDRHVELKEKLETLFQHWEFAIESEW</sequence>
<accession>A0ABT6F7C5</accession>
<feature type="compositionally biased region" description="Pro residues" evidence="4">
    <location>
        <begin position="547"/>
        <end position="558"/>
    </location>
</feature>
<dbReference type="InterPro" id="IPR032524">
    <property type="entry name" value="ABC_tran_C"/>
</dbReference>
<keyword evidence="2 6" id="KW-0067">ATP-binding</keyword>
<name>A0ABT6F7C5_9BACT</name>
<feature type="domain" description="ABC transporter" evidence="5">
    <location>
        <begin position="4"/>
        <end position="260"/>
    </location>
</feature>
<dbReference type="Pfam" id="PF00005">
    <property type="entry name" value="ABC_tran"/>
    <property type="match status" value="2"/>
</dbReference>
<dbReference type="CDD" id="cd03221">
    <property type="entry name" value="ABCF_EF-3"/>
    <property type="match status" value="2"/>
</dbReference>
<organism evidence="6 7">
    <name type="scientific">Paludisphaera mucosa</name>
    <dbReference type="NCBI Taxonomy" id="3030827"/>
    <lineage>
        <taxon>Bacteria</taxon>
        <taxon>Pseudomonadati</taxon>
        <taxon>Planctomycetota</taxon>
        <taxon>Planctomycetia</taxon>
        <taxon>Isosphaerales</taxon>
        <taxon>Isosphaeraceae</taxon>
        <taxon>Paludisphaera</taxon>
    </lineage>
</organism>
<dbReference type="GO" id="GO:0005524">
    <property type="term" value="F:ATP binding"/>
    <property type="evidence" value="ECO:0007669"/>
    <property type="project" value="UniProtKB-KW"/>
</dbReference>
<dbReference type="RefSeq" id="WP_277859738.1">
    <property type="nucleotide sequence ID" value="NZ_JARRAG010000001.1"/>
</dbReference>
<feature type="region of interest" description="Disordered" evidence="4">
    <location>
        <begin position="537"/>
        <end position="571"/>
    </location>
</feature>
<evidence type="ECO:0000259" key="5">
    <source>
        <dbReference type="PROSITE" id="PS50893"/>
    </source>
</evidence>
<dbReference type="InterPro" id="IPR032781">
    <property type="entry name" value="ABC_tran_Xtn"/>
</dbReference>
<dbReference type="PANTHER" id="PTHR42855:SF2">
    <property type="entry name" value="DRUG RESISTANCE ABC TRANSPORTER,ATP-BINDING PROTEIN"/>
    <property type="match status" value="1"/>
</dbReference>
<dbReference type="PROSITE" id="PS00211">
    <property type="entry name" value="ABC_TRANSPORTER_1"/>
    <property type="match status" value="1"/>
</dbReference>
<keyword evidence="3" id="KW-0175">Coiled coil</keyword>
<dbReference type="Proteomes" id="UP001216907">
    <property type="component" value="Unassembled WGS sequence"/>
</dbReference>
<dbReference type="PANTHER" id="PTHR42855">
    <property type="entry name" value="ABC TRANSPORTER ATP-BINDING SUBUNIT"/>
    <property type="match status" value="1"/>
</dbReference>
<dbReference type="InterPro" id="IPR027417">
    <property type="entry name" value="P-loop_NTPase"/>
</dbReference>
<evidence type="ECO:0000256" key="4">
    <source>
        <dbReference type="SAM" id="MobiDB-lite"/>
    </source>
</evidence>
<keyword evidence="7" id="KW-1185">Reference proteome</keyword>
<evidence type="ECO:0000256" key="2">
    <source>
        <dbReference type="ARBA" id="ARBA00022840"/>
    </source>
</evidence>
<dbReference type="Pfam" id="PF12848">
    <property type="entry name" value="ABC_tran_Xtn"/>
    <property type="match status" value="1"/>
</dbReference>
<dbReference type="SMART" id="SM00382">
    <property type="entry name" value="AAA"/>
    <property type="match status" value="2"/>
</dbReference>
<dbReference type="PROSITE" id="PS50893">
    <property type="entry name" value="ABC_TRANSPORTER_2"/>
    <property type="match status" value="2"/>
</dbReference>
<feature type="domain" description="ABC transporter" evidence="5">
    <location>
        <begin position="315"/>
        <end position="541"/>
    </location>
</feature>